<comment type="pathway">
    <text evidence="3">Quinol/quinone metabolism; 1,4-dihydroxy-2-naphthoate biosynthesis; 1,4-dihydroxy-2-naphthoate from chorismate: step 3/7.</text>
</comment>
<dbReference type="Pfam" id="PF00561">
    <property type="entry name" value="Abhydrolase_1"/>
    <property type="match status" value="1"/>
</dbReference>
<sequence>MMLQTQGISVNVQMWNEHLEQTIVMLHGFTGSVATWDKVAPCIKDYRIVAIDLIGHGQTDSPPHVEAYTMEKQIVQLDETFQQLNLHEVILLGYSMGGRVALSYAKTFPNRVSQLILESASPGLKSEEERTLRRDSDESLANRIETNGMESFVKMWEDIPLFATQKKLPPDVQQTVRKERLSQSEVGLANSLRGMGTGAQTSLWSNLGELSMPVTLITGELDQKFCKIAEEMQALLPNARHLKVNEAGHAIHVENPEQFATIVKDAIKIKKS</sequence>
<keyword evidence="6" id="KW-1185">Reference proteome</keyword>
<comment type="subunit">
    <text evidence="3">Monomer.</text>
</comment>
<keyword evidence="2 3" id="KW-0456">Lyase</keyword>
<dbReference type="InterPro" id="IPR029058">
    <property type="entry name" value="AB_hydrolase_fold"/>
</dbReference>
<dbReference type="EC" id="4.2.99.20" evidence="3"/>
<evidence type="ECO:0000256" key="1">
    <source>
        <dbReference type="ARBA" id="ARBA00022428"/>
    </source>
</evidence>
<comment type="caution">
    <text evidence="5">The sequence shown here is derived from an EMBL/GenBank/DDBJ whole genome shotgun (WGS) entry which is preliminary data.</text>
</comment>
<dbReference type="InterPro" id="IPR000073">
    <property type="entry name" value="AB_hydrolase_1"/>
</dbReference>
<comment type="function">
    <text evidence="3">Catalyzes a proton abstraction reaction that results in 2,5-elimination of pyruvate from 2-succinyl-5-enolpyruvyl-6-hydroxy-3-cyclohexene-1-carboxylate (SEPHCHC) and the formation of 2-succinyl-6-hydroxy-2,4-cyclohexadiene-1-carboxylate (SHCHC).</text>
</comment>
<dbReference type="PANTHER" id="PTHR42916">
    <property type="entry name" value="2-SUCCINYL-5-ENOLPYRUVYL-6-HYDROXY-3-CYCLOHEXENE-1-CARBOXYLATE SYNTHASE"/>
    <property type="match status" value="1"/>
</dbReference>
<gene>
    <name evidence="3 5" type="primary">menH</name>
    <name evidence="5" type="ORF">QYB95_09440</name>
</gene>
<name>A0ABT8GQU2_9BACL</name>
<dbReference type="InterPro" id="IPR022485">
    <property type="entry name" value="SHCHC_synthase_MenH"/>
</dbReference>
<dbReference type="EMBL" id="JAUHTQ010000005">
    <property type="protein sequence ID" value="MDN4493757.1"/>
    <property type="molecule type" value="Genomic_DNA"/>
</dbReference>
<organism evidence="5 6">
    <name type="scientific">Ureibacillus aquaedulcis</name>
    <dbReference type="NCBI Taxonomy" id="3058421"/>
    <lineage>
        <taxon>Bacteria</taxon>
        <taxon>Bacillati</taxon>
        <taxon>Bacillota</taxon>
        <taxon>Bacilli</taxon>
        <taxon>Bacillales</taxon>
        <taxon>Caryophanaceae</taxon>
        <taxon>Ureibacillus</taxon>
    </lineage>
</organism>
<comment type="pathway">
    <text evidence="3">Quinol/quinone metabolism; menaquinone biosynthesis.</text>
</comment>
<dbReference type="NCBIfam" id="TIGR03695">
    <property type="entry name" value="menH_SHCHC"/>
    <property type="match status" value="1"/>
</dbReference>
<evidence type="ECO:0000256" key="2">
    <source>
        <dbReference type="ARBA" id="ARBA00023239"/>
    </source>
</evidence>
<reference evidence="5" key="1">
    <citation type="submission" date="2023-07" db="EMBL/GenBank/DDBJ databases">
        <title>Ureibacillus sp. isolated from freshwater well.</title>
        <authorList>
            <person name="Kirdat K."/>
            <person name="Bhatt A."/>
            <person name="Teware R."/>
            <person name="Bhavsar Y."/>
            <person name="Yadav A."/>
        </authorList>
    </citation>
    <scope>NUCLEOTIDE SEQUENCE</scope>
    <source>
        <strain evidence="5">BA0131</strain>
    </source>
</reference>
<accession>A0ABT8GQU2</accession>
<keyword evidence="1 3" id="KW-0474">Menaquinone biosynthesis</keyword>
<dbReference type="GO" id="GO:0070205">
    <property type="term" value="F:2-succinyl-6-hydroxy-2,4-cyclohexadiene-1-carboxylate synthase activity"/>
    <property type="evidence" value="ECO:0007669"/>
    <property type="project" value="UniProtKB-EC"/>
</dbReference>
<comment type="similarity">
    <text evidence="3">Belongs to the AB hydrolase superfamily. MenH family.</text>
</comment>
<comment type="catalytic activity">
    <reaction evidence="3">
        <text>5-enolpyruvoyl-6-hydroxy-2-succinyl-cyclohex-3-ene-1-carboxylate = (1R,6R)-6-hydroxy-2-succinyl-cyclohexa-2,4-diene-1-carboxylate + pyruvate</text>
        <dbReference type="Rhea" id="RHEA:25597"/>
        <dbReference type="ChEBI" id="CHEBI:15361"/>
        <dbReference type="ChEBI" id="CHEBI:58689"/>
        <dbReference type="ChEBI" id="CHEBI:58818"/>
        <dbReference type="EC" id="4.2.99.20"/>
    </reaction>
</comment>
<proteinExistence type="inferred from homology"/>
<dbReference type="HAMAP" id="MF_01660">
    <property type="entry name" value="MenH"/>
    <property type="match status" value="1"/>
</dbReference>
<dbReference type="PRINTS" id="PR00111">
    <property type="entry name" value="ABHYDROLASE"/>
</dbReference>
<evidence type="ECO:0000256" key="3">
    <source>
        <dbReference type="HAMAP-Rule" id="MF_01660"/>
    </source>
</evidence>
<dbReference type="Proteomes" id="UP001172743">
    <property type="component" value="Unassembled WGS sequence"/>
</dbReference>
<dbReference type="SUPFAM" id="SSF53474">
    <property type="entry name" value="alpha/beta-Hydrolases"/>
    <property type="match status" value="1"/>
</dbReference>
<evidence type="ECO:0000259" key="4">
    <source>
        <dbReference type="Pfam" id="PF00561"/>
    </source>
</evidence>
<feature type="domain" description="AB hydrolase-1" evidence="4">
    <location>
        <begin position="22"/>
        <end position="256"/>
    </location>
</feature>
<dbReference type="PANTHER" id="PTHR42916:SF1">
    <property type="entry name" value="PROTEIN PHYLLO, CHLOROPLASTIC"/>
    <property type="match status" value="1"/>
</dbReference>
<dbReference type="Gene3D" id="3.40.50.1820">
    <property type="entry name" value="alpha/beta hydrolase"/>
    <property type="match status" value="1"/>
</dbReference>
<evidence type="ECO:0000313" key="6">
    <source>
        <dbReference type="Proteomes" id="UP001172743"/>
    </source>
</evidence>
<protein>
    <recommendedName>
        <fullName evidence="3">Putative 2-succinyl-6-hydroxy-2,4-cyclohexadiene-1-carboxylate synthase</fullName>
        <shortName evidence="3">SHCHC synthase</shortName>
        <ecNumber evidence="3">4.2.99.20</ecNumber>
    </recommendedName>
</protein>
<evidence type="ECO:0000313" key="5">
    <source>
        <dbReference type="EMBL" id="MDN4493757.1"/>
    </source>
</evidence>
<dbReference type="RefSeq" id="WP_301138084.1">
    <property type="nucleotide sequence ID" value="NZ_JAUHTQ010000005.1"/>
</dbReference>